<feature type="transmembrane region" description="Helical" evidence="10">
    <location>
        <begin position="231"/>
        <end position="248"/>
    </location>
</feature>
<keyword evidence="6" id="KW-0915">Sodium</keyword>
<keyword evidence="2" id="KW-0813">Transport</keyword>
<feature type="transmembrane region" description="Helical" evidence="10">
    <location>
        <begin position="402"/>
        <end position="427"/>
    </location>
</feature>
<dbReference type="GO" id="GO:0015385">
    <property type="term" value="F:sodium:proton antiporter activity"/>
    <property type="evidence" value="ECO:0007669"/>
    <property type="project" value="InterPro"/>
</dbReference>
<dbReference type="InterPro" id="IPR006153">
    <property type="entry name" value="Cation/H_exchanger_TM"/>
</dbReference>
<feature type="transmembrane region" description="Helical" evidence="10">
    <location>
        <begin position="49"/>
        <end position="67"/>
    </location>
</feature>
<evidence type="ECO:0000256" key="9">
    <source>
        <dbReference type="ARBA" id="ARBA00023201"/>
    </source>
</evidence>
<keyword evidence="8 10" id="KW-0472">Membrane</keyword>
<feature type="transmembrane region" description="Helical" evidence="10">
    <location>
        <begin position="260"/>
        <end position="279"/>
    </location>
</feature>
<evidence type="ECO:0000256" key="6">
    <source>
        <dbReference type="ARBA" id="ARBA00023053"/>
    </source>
</evidence>
<reference evidence="12 13" key="1">
    <citation type="journal article" date="2014" name="Genome Announc.">
        <title>Complete Genome Sequence of Sterol-Transforming Mycobacterium neoaurum Strain VKM Ac-1815D.</title>
        <authorList>
            <person name="Shtratnikova V.Y."/>
            <person name="Bragin E.Y."/>
            <person name="Dovbnya D.V."/>
            <person name="Pekov Y.A."/>
            <person name="Schelkunov M.I."/>
            <person name="Strizhov N."/>
            <person name="Ivashina T.V."/>
            <person name="Ashapkin V.V."/>
            <person name="Donova M.V."/>
        </authorList>
    </citation>
    <scope>NUCLEOTIDE SEQUENCE [LARGE SCALE GENOMIC DNA]</scope>
    <source>
        <strain evidence="12 13">VKM Ac-1815D</strain>
    </source>
</reference>
<gene>
    <name evidence="12" type="ORF">D174_19505</name>
</gene>
<evidence type="ECO:0000259" key="11">
    <source>
        <dbReference type="Pfam" id="PF00999"/>
    </source>
</evidence>
<evidence type="ECO:0000256" key="2">
    <source>
        <dbReference type="ARBA" id="ARBA00022448"/>
    </source>
</evidence>
<feature type="transmembrane region" description="Helical" evidence="10">
    <location>
        <begin position="108"/>
        <end position="131"/>
    </location>
</feature>
<dbReference type="Gene3D" id="6.10.140.1330">
    <property type="match status" value="1"/>
</dbReference>
<keyword evidence="5 10" id="KW-1133">Transmembrane helix</keyword>
<dbReference type="InterPro" id="IPR018422">
    <property type="entry name" value="Cation/H_exchanger_CPA1"/>
</dbReference>
<dbReference type="GeneID" id="43451647"/>
<keyword evidence="9" id="KW-0739">Sodium transport</keyword>
<sequence length="558" mass="60061">MELILVVVGAIVVTAIAHRRGLEPALIIVMVGIAVSFAPDFEPPELDSHILLTVVLPPLLYSAALNFSFPTFLRNIRPILGLGVGLVVISAFTVAAVSAWLVLVPLTFATALVLGAIVAPPDAVTAVAVGRKLGLPKKVMAILTGESLINDAAALTLFSIAVAQVAGTRTFIDNPVLLFAYSAVVGPVVGALLGWITLWIRRRLANPGLETVQGLVVPFAAFIVAEELHASGVLAVVVAGFVVGSGTLSAGYQTRLQERYVWNSVDVLLEAFVFAYIGLHLRFVLQDLQEAHESLTQVAIASAIVLVLVLVIRPVSVFLMFGRSKLARHVEAKWSVPVPDTGRGTTRDRPLAKWRSRIDRRSLSWQENVVVSWTGMRGVVTLAAAAAIPATTIDGEPFPERATIQAIAFVVSVGTLLIQGSTLPWLIRRLHLSRFNDDHADDRAEEIKAEQVVQRAADDVLADFHAHPPAGINQELVAEIRAVIARHAQDADEMPDPGAPTKRAEVFSTVYRAVLGAQRAALIAELEDGRIEDEAVRAMLERLDLQEASVTARLESRL</sequence>
<dbReference type="EMBL" id="CP006936">
    <property type="protein sequence ID" value="AHC26610.1"/>
    <property type="molecule type" value="Genomic_DNA"/>
</dbReference>
<evidence type="ECO:0000256" key="4">
    <source>
        <dbReference type="ARBA" id="ARBA00022692"/>
    </source>
</evidence>
<evidence type="ECO:0000256" key="1">
    <source>
        <dbReference type="ARBA" id="ARBA00004651"/>
    </source>
</evidence>
<evidence type="ECO:0000256" key="8">
    <source>
        <dbReference type="ARBA" id="ARBA00023136"/>
    </source>
</evidence>
<name>V5XDV7_MYCNE</name>
<dbReference type="PANTHER" id="PTHR10110:SF86">
    <property type="entry name" value="SODIUM_HYDROGEN EXCHANGER 7"/>
    <property type="match status" value="1"/>
</dbReference>
<evidence type="ECO:0000256" key="3">
    <source>
        <dbReference type="ARBA" id="ARBA00022475"/>
    </source>
</evidence>
<feature type="transmembrane region" description="Helical" evidence="10">
    <location>
        <begin position="79"/>
        <end position="102"/>
    </location>
</feature>
<organism evidence="12 13">
    <name type="scientific">Mycolicibacterium neoaurum VKM Ac-1815D</name>
    <dbReference type="NCBI Taxonomy" id="700508"/>
    <lineage>
        <taxon>Bacteria</taxon>
        <taxon>Bacillati</taxon>
        <taxon>Actinomycetota</taxon>
        <taxon>Actinomycetes</taxon>
        <taxon>Mycobacteriales</taxon>
        <taxon>Mycobacteriaceae</taxon>
        <taxon>Mycolicibacterium</taxon>
    </lineage>
</organism>
<evidence type="ECO:0000256" key="7">
    <source>
        <dbReference type="ARBA" id="ARBA00023065"/>
    </source>
</evidence>
<evidence type="ECO:0000313" key="12">
    <source>
        <dbReference type="EMBL" id="AHC26610.1"/>
    </source>
</evidence>
<dbReference type="HOGENOM" id="CLU_005912_8_2_11"/>
<dbReference type="eggNOG" id="COG0025">
    <property type="taxonomic scope" value="Bacteria"/>
</dbReference>
<dbReference type="GO" id="GO:0015386">
    <property type="term" value="F:potassium:proton antiporter activity"/>
    <property type="evidence" value="ECO:0007669"/>
    <property type="project" value="TreeGrafter"/>
</dbReference>
<dbReference type="AlphaFoldDB" id="V5XDV7"/>
<dbReference type="KEGG" id="mne:D174_19505"/>
<proteinExistence type="predicted"/>
<protein>
    <submittedName>
        <fullName evidence="12">Sodium/hydrogen exchanger</fullName>
    </submittedName>
</protein>
<evidence type="ECO:0000313" key="13">
    <source>
        <dbReference type="Proteomes" id="UP000018763"/>
    </source>
</evidence>
<comment type="subcellular location">
    <subcellularLocation>
        <location evidence="1">Cell membrane</location>
        <topology evidence="1">Multi-pass membrane protein</topology>
    </subcellularLocation>
</comment>
<dbReference type="Pfam" id="PF00999">
    <property type="entry name" value="Na_H_Exchanger"/>
    <property type="match status" value="1"/>
</dbReference>
<feature type="transmembrane region" description="Helical" evidence="10">
    <location>
        <begin position="370"/>
        <end position="390"/>
    </location>
</feature>
<keyword evidence="7" id="KW-0406">Ion transport</keyword>
<dbReference type="GO" id="GO:0098719">
    <property type="term" value="P:sodium ion import across plasma membrane"/>
    <property type="evidence" value="ECO:0007669"/>
    <property type="project" value="TreeGrafter"/>
</dbReference>
<dbReference type="PANTHER" id="PTHR10110">
    <property type="entry name" value="SODIUM/HYDROGEN EXCHANGER"/>
    <property type="match status" value="1"/>
</dbReference>
<feature type="transmembrane region" description="Helical" evidence="10">
    <location>
        <begin position="299"/>
        <end position="321"/>
    </location>
</feature>
<feature type="transmembrane region" description="Helical" evidence="10">
    <location>
        <begin position="178"/>
        <end position="200"/>
    </location>
</feature>
<dbReference type="GO" id="GO:0005886">
    <property type="term" value="C:plasma membrane"/>
    <property type="evidence" value="ECO:0007669"/>
    <property type="project" value="UniProtKB-SubCell"/>
</dbReference>
<dbReference type="GO" id="GO:0051453">
    <property type="term" value="P:regulation of intracellular pH"/>
    <property type="evidence" value="ECO:0007669"/>
    <property type="project" value="TreeGrafter"/>
</dbReference>
<keyword evidence="3" id="KW-1003">Cell membrane</keyword>
<feature type="domain" description="Cation/H+ exchanger transmembrane" evidence="11">
    <location>
        <begin position="9"/>
        <end position="428"/>
    </location>
</feature>
<accession>V5XDV7</accession>
<dbReference type="RefSeq" id="WP_019511770.1">
    <property type="nucleotide sequence ID" value="NC_023036.2"/>
</dbReference>
<evidence type="ECO:0000256" key="5">
    <source>
        <dbReference type="ARBA" id="ARBA00022989"/>
    </source>
</evidence>
<dbReference type="Proteomes" id="UP000018763">
    <property type="component" value="Chromosome"/>
</dbReference>
<keyword evidence="4 10" id="KW-0812">Transmembrane</keyword>
<evidence type="ECO:0000256" key="10">
    <source>
        <dbReference type="SAM" id="Phobius"/>
    </source>
</evidence>
<keyword evidence="13" id="KW-1185">Reference proteome</keyword>